<evidence type="ECO:0000313" key="11">
    <source>
        <dbReference type="Proteomes" id="UP000199073"/>
    </source>
</evidence>
<evidence type="ECO:0000256" key="1">
    <source>
        <dbReference type="ARBA" id="ARBA00000852"/>
    </source>
</evidence>
<keyword evidence="11" id="KW-1185">Reference proteome</keyword>
<dbReference type="EMBL" id="FNJI01000047">
    <property type="protein sequence ID" value="SDP76727.1"/>
    <property type="molecule type" value="Genomic_DNA"/>
</dbReference>
<proteinExistence type="inferred from homology"/>
<dbReference type="Proteomes" id="UP000199073">
    <property type="component" value="Unassembled WGS sequence"/>
</dbReference>
<comment type="function">
    <text evidence="8">Converts the free carboxyl group of a malonyl-thioester to its methyl ester by transfer of a methyl group from S-adenosyl-L-methionine (SAM). It allows to synthesize pimeloyl-ACP via the fatty acid synthetic pathway.</text>
</comment>
<dbReference type="InterPro" id="IPR011814">
    <property type="entry name" value="BioC"/>
</dbReference>
<dbReference type="SUPFAM" id="SSF53335">
    <property type="entry name" value="S-adenosyl-L-methionine-dependent methyltransferases"/>
    <property type="match status" value="1"/>
</dbReference>
<reference evidence="10 11" key="1">
    <citation type="submission" date="2016-10" db="EMBL/GenBank/DDBJ databases">
        <authorList>
            <person name="de Groot N.N."/>
        </authorList>
    </citation>
    <scope>NUCLEOTIDE SEQUENCE [LARGE SCALE GENOMIC DNA]</scope>
    <source>
        <strain evidence="10 11">DSM 12130</strain>
    </source>
</reference>
<comment type="catalytic activity">
    <reaction evidence="1 8">
        <text>malonyl-[ACP] + S-adenosyl-L-methionine = malonyl-[ACP] methyl ester + S-adenosyl-L-homocysteine</text>
        <dbReference type="Rhea" id="RHEA:17105"/>
        <dbReference type="Rhea" id="RHEA-COMP:9623"/>
        <dbReference type="Rhea" id="RHEA-COMP:9954"/>
        <dbReference type="ChEBI" id="CHEBI:57856"/>
        <dbReference type="ChEBI" id="CHEBI:59789"/>
        <dbReference type="ChEBI" id="CHEBI:78449"/>
        <dbReference type="ChEBI" id="CHEBI:78845"/>
        <dbReference type="EC" id="2.1.1.197"/>
    </reaction>
</comment>
<protein>
    <recommendedName>
        <fullName evidence="3 8">Malonyl-[acyl-carrier protein] O-methyltransferase</fullName>
        <shortName evidence="8">Malonyl-ACP O-methyltransferase</shortName>
        <ecNumber evidence="3 8">2.1.1.197</ecNumber>
    </recommendedName>
    <alternativeName>
        <fullName evidence="8">Biotin synthesis protein BioC</fullName>
    </alternativeName>
</protein>
<dbReference type="CDD" id="cd02440">
    <property type="entry name" value="AdoMet_MTases"/>
    <property type="match status" value="1"/>
</dbReference>
<evidence type="ECO:0000256" key="6">
    <source>
        <dbReference type="ARBA" id="ARBA00022691"/>
    </source>
</evidence>
<dbReference type="AlphaFoldDB" id="A0A1H0VE26"/>
<keyword evidence="4 8" id="KW-0489">Methyltransferase</keyword>
<comment type="similarity">
    <text evidence="8">Belongs to the methyltransferase superfamily.</text>
</comment>
<dbReference type="HAMAP" id="MF_00835">
    <property type="entry name" value="BioC"/>
    <property type="match status" value="1"/>
</dbReference>
<comment type="pathway">
    <text evidence="2 8">Cofactor biosynthesis; biotin biosynthesis.</text>
</comment>
<dbReference type="GO" id="GO:0008757">
    <property type="term" value="F:S-adenosylmethionine-dependent methyltransferase activity"/>
    <property type="evidence" value="ECO:0007669"/>
    <property type="project" value="InterPro"/>
</dbReference>
<dbReference type="PANTHER" id="PTHR43861">
    <property type="entry name" value="TRANS-ACONITATE 2-METHYLTRANSFERASE-RELATED"/>
    <property type="match status" value="1"/>
</dbReference>
<dbReference type="GO" id="GO:0102130">
    <property type="term" value="F:malonyl-CoA methyltransferase activity"/>
    <property type="evidence" value="ECO:0007669"/>
    <property type="project" value="UniProtKB-EC"/>
</dbReference>
<dbReference type="InterPro" id="IPR013216">
    <property type="entry name" value="Methyltransf_11"/>
</dbReference>
<dbReference type="UniPathway" id="UPA00078"/>
<dbReference type="Pfam" id="PF08241">
    <property type="entry name" value="Methyltransf_11"/>
    <property type="match status" value="1"/>
</dbReference>
<dbReference type="PANTHER" id="PTHR43861:SF1">
    <property type="entry name" value="TRANS-ACONITATE 2-METHYLTRANSFERASE"/>
    <property type="match status" value="1"/>
</dbReference>
<dbReference type="GO" id="GO:0032259">
    <property type="term" value="P:methylation"/>
    <property type="evidence" value="ECO:0007669"/>
    <property type="project" value="UniProtKB-KW"/>
</dbReference>
<dbReference type="GO" id="GO:0009102">
    <property type="term" value="P:biotin biosynthetic process"/>
    <property type="evidence" value="ECO:0007669"/>
    <property type="project" value="UniProtKB-UniRule"/>
</dbReference>
<keyword evidence="7 8" id="KW-0093">Biotin biosynthesis</keyword>
<gene>
    <name evidence="8" type="primary">bioC</name>
    <name evidence="10" type="ORF">SAMN05660330_04016</name>
</gene>
<dbReference type="GO" id="GO:0010340">
    <property type="term" value="F:carboxyl-O-methyltransferase activity"/>
    <property type="evidence" value="ECO:0007669"/>
    <property type="project" value="UniProtKB-UniRule"/>
</dbReference>
<dbReference type="InterPro" id="IPR029063">
    <property type="entry name" value="SAM-dependent_MTases_sf"/>
</dbReference>
<dbReference type="Gene3D" id="3.40.50.150">
    <property type="entry name" value="Vaccinia Virus protein VP39"/>
    <property type="match status" value="1"/>
</dbReference>
<dbReference type="STRING" id="91360.SAMN05660330_04016"/>
<organism evidence="10 11">
    <name type="scientific">Desulforhopalus singaporensis</name>
    <dbReference type="NCBI Taxonomy" id="91360"/>
    <lineage>
        <taxon>Bacteria</taxon>
        <taxon>Pseudomonadati</taxon>
        <taxon>Thermodesulfobacteriota</taxon>
        <taxon>Desulfobulbia</taxon>
        <taxon>Desulfobulbales</taxon>
        <taxon>Desulfocapsaceae</taxon>
        <taxon>Desulforhopalus</taxon>
    </lineage>
</organism>
<evidence type="ECO:0000259" key="9">
    <source>
        <dbReference type="Pfam" id="PF08241"/>
    </source>
</evidence>
<keyword evidence="5 8" id="KW-0808">Transferase</keyword>
<keyword evidence="6 8" id="KW-0949">S-adenosyl-L-methionine</keyword>
<evidence type="ECO:0000256" key="8">
    <source>
        <dbReference type="HAMAP-Rule" id="MF_00835"/>
    </source>
</evidence>
<evidence type="ECO:0000256" key="7">
    <source>
        <dbReference type="ARBA" id="ARBA00022756"/>
    </source>
</evidence>
<evidence type="ECO:0000256" key="2">
    <source>
        <dbReference type="ARBA" id="ARBA00004746"/>
    </source>
</evidence>
<evidence type="ECO:0000256" key="3">
    <source>
        <dbReference type="ARBA" id="ARBA00012327"/>
    </source>
</evidence>
<accession>A0A1H0VE26</accession>
<evidence type="ECO:0000313" key="10">
    <source>
        <dbReference type="EMBL" id="SDP76727.1"/>
    </source>
</evidence>
<feature type="domain" description="Methyltransferase type 11" evidence="9">
    <location>
        <begin position="50"/>
        <end position="146"/>
    </location>
</feature>
<name>A0A1H0VE26_9BACT</name>
<dbReference type="EC" id="2.1.1.197" evidence="3 8"/>
<evidence type="ECO:0000256" key="4">
    <source>
        <dbReference type="ARBA" id="ARBA00022603"/>
    </source>
</evidence>
<evidence type="ECO:0000256" key="5">
    <source>
        <dbReference type="ARBA" id="ARBA00022679"/>
    </source>
</evidence>
<dbReference type="RefSeq" id="WP_176761341.1">
    <property type="nucleotide sequence ID" value="NZ_FNJI01000047.1"/>
</dbReference>
<sequence length="255" mass="28345">MHQTDPERIGACFRRSIKSYDRSATVQAAIGNRLVALIKQFCGVAFCRVLEVGCGTGLTTGALCRHAELGLLCLNDLVPECCERAAEKAKNAETRCVLMPGNIETVQPPPDLDLIFSSSTFQWLSDLPGCLAKFHDSLNPGGYLVFSMLGPKTMFQVRALTGVGLSYPDQKELKAMMHHGFVVDFIEAVNYTLFFPTPREVLRHIRETGVGGVAPFRWTRSRLKRFEQRYNAFFSDQRGVALDYSAIFAVARKNG</sequence>